<feature type="compositionally biased region" description="Basic and acidic residues" evidence="8">
    <location>
        <begin position="1954"/>
        <end position="1970"/>
    </location>
</feature>
<feature type="compositionally biased region" description="Polar residues" evidence="8">
    <location>
        <begin position="1178"/>
        <end position="1195"/>
    </location>
</feature>
<comment type="similarity">
    <text evidence="3">Belongs to the DNA polymerase type-B-like family.</text>
</comment>
<evidence type="ECO:0000259" key="10">
    <source>
        <dbReference type="Pfam" id="PF22600"/>
    </source>
</evidence>
<feature type="compositionally biased region" description="Basic and acidic residues" evidence="8">
    <location>
        <begin position="1457"/>
        <end position="1468"/>
    </location>
</feature>
<organism evidence="11 12">
    <name type="scientific">Piromyces finnis</name>
    <dbReference type="NCBI Taxonomy" id="1754191"/>
    <lineage>
        <taxon>Eukaryota</taxon>
        <taxon>Fungi</taxon>
        <taxon>Fungi incertae sedis</taxon>
        <taxon>Chytridiomycota</taxon>
        <taxon>Chytridiomycota incertae sedis</taxon>
        <taxon>Neocallimastigomycetes</taxon>
        <taxon>Neocallimastigales</taxon>
        <taxon>Neocallimastigaceae</taxon>
        <taxon>Piromyces</taxon>
    </lineage>
</organism>
<name>A0A1Y1V548_9FUNG</name>
<sequence length="2067" mass="233454">MLNKNNKKKENKNDNIKEINNKMNKKNNRKDNNSIKQNNYNNSDNININLSNKSINLSDINEKEYQSLNNLEDNKKNKHSSSFQQATELIHSIQSFFHSLKKSNNNNSNSDNLDTLNCTPSSNKEKKQSLSDTDLNIQNDNQTVEEETYIPMEKIKIQRSKSIPFNNTNSTQRNSCHYHKHSSLSSMTSSVTTISINNDIGHQYDSGSETNESRVEYSTPKEDEFSFSFSSCQSSFSFASAFTNKMGTGMNSHAVENKDSISLSPTSISSGKSDNLSLTPHIKGPLENIIGEHDVSSVTETITSSYPVNNKTSKDDLGKMSMKEEISIKESVRINNKKDSFENKSKEEETVESDKHLKITSSSMSLDQSLPSTSLESPSLDIPTSQDAYSSSPLSTKSSSHNDDENKKFIKNEQNPLSPISPSQPIPPTKIKTKSSESFKIEKQDSQLIFEKSSPKVSKGKSMLLFSSSNNIINNNISEQKNNNNELKKEPSSNSLNNGLNIENVTDSEKTSLTYKDVVVHNLVNKEISLVISKGATSLNVNNSEKENKNKTHKIEVQDPKDKINRKVSRNGSKDNYLNPLYNNVLNEDTLVESENSSFMSNIVCVSESESTSIPTTNAFPGDITNNLENKSSNLIIEDLDNAEEEFIQISSNDLDNNGKLYTINENEKIEPIITIEDTDELENLTKNTESKINSDHILKKPSKEILTVNESLLKERNPNGNQNNIDNEMQFSKETTSSIAIKNSQKRDEDNYSYYSNAFSPEISISSVHSEEKYSKNYYEKSQYYKKNGKKSADFEKSIKEYAASLEKEMLDFYTKNLPNEESKTKKLSLLKRIQKIFSDRYPNLGVKAHLFGSSANELGTYNSDVDICLTTNDRVDCELSDMEVIKKILEENNITKIRTTPNAKVPICNFVDPETNLSCDINVNNTIALYNTKMIQTYALIDERVKPLIMTIKYFARQRMLNDAKTGTLSSYCWVNMVINFLQMRKPPILPCLHAMTKDIPQEERIIVDGIDCTIYTDLDKLKGFGKDNKETLYELIFGFFKTFACDFDYITDVVSVRSGCYKKKSDNGWNVSSNNTRIRNNYFCVEEPFNTTRNLANCANRYSVKGLRWEFKRAFKILKSRGPLEELCEPYKPNPSNYAYTSNYYYQNQSRSPENNSYTSNGTIHNDHLFISNPANPFSNLKNGKGTTSFPGSMNVADKNGNWRIRNNNNNSSSPSNNNSLENSPFQNKKLAWNTKKKPTDPNDTTSSSTSPPSESYYYARRFPNDNSFLNNHYSNSNSSYINNKRNNNFNRNNYIDKDIHNNRKHDKSNYVSNKETDEMDNEKIVIKNRFIEHHRNIDNSTSLSSSPQYYYNNSSNLSINRNKNAVSDGRNDTKAYNENKLNNNYNRSNNMTTNSITSTYASKTSATDINNISSSNENIVGDNSQSNIDQVERKKNKGKNEIKDDTQIEELENDKNETESNEIKDMDDDTNNEATTSSKGTEDQTNSSKPVIINNFNNYYSYVNQECAQFYKQFVYVQAQDQKMTLTEEGISKQQQQQQQQQQQNIINSARYPPYPIFINLNNSNVNSVTTQGNSSSSSSSSSSNKIKPNGENSQSVMTGYTTSFPVLSGNAYGHYYTKLNNVNLINYFIPAQTAAHPPGSPYQSRAQPLGYAVETIPIIPATNQAIYASNNNITIPEGSLYHTYQPLVPVVVDNSLNPILASRENIPKEISHDGVLEDKKDLTKESKSDRSSKTTFSGNKKYYGKLENKKSQWPNSQFLVNKANKKSSGENGHTIGKQKSKENEEGSNTAKDNYKPQKKKPNYLHGDNSEENGNKMENFAIKNTGKNDGPTEFSLASHHTDEEQAIIYLDGNKSEEERTLYNEEISCEPGEIYSKGEEPGSEEDCKGQNSNINIRNNLSGSKGSEFLLNIKNKNSSIEINLENNIIVNDVLIDYKNNKENKINTGKGKKSFDSSIHDNKKNEKGKLAIKGVGSISSNTNLVSPPKEKKNKKNNANNKSKDNKMNNQNKSEVKEKSKHGCNIGNQKNKNNYNKNNKASGSTPQMSVPVDFPTGFAMGWVMIFR</sequence>
<feature type="region of interest" description="Disordered" evidence="8">
    <location>
        <begin position="339"/>
        <end position="444"/>
    </location>
</feature>
<evidence type="ECO:0000256" key="1">
    <source>
        <dbReference type="ARBA" id="ARBA00001936"/>
    </source>
</evidence>
<feature type="region of interest" description="Disordered" evidence="8">
    <location>
        <begin position="1572"/>
        <end position="1599"/>
    </location>
</feature>
<feature type="region of interest" description="Disordered" evidence="8">
    <location>
        <begin position="1722"/>
        <end position="1745"/>
    </location>
</feature>
<gene>
    <name evidence="11" type="ORF">BCR36DRAFT_101952</name>
</gene>
<evidence type="ECO:0000256" key="2">
    <source>
        <dbReference type="ARBA" id="ARBA00001946"/>
    </source>
</evidence>
<dbReference type="GO" id="GO:0046872">
    <property type="term" value="F:metal ion binding"/>
    <property type="evidence" value="ECO:0007669"/>
    <property type="project" value="UniProtKB-KW"/>
</dbReference>
<feature type="region of interest" description="Disordered" evidence="8">
    <location>
        <begin position="200"/>
        <end position="219"/>
    </location>
</feature>
<reference evidence="11 12" key="2">
    <citation type="submission" date="2016-08" db="EMBL/GenBank/DDBJ databases">
        <title>Pervasive Adenine N6-methylation of Active Genes in Fungi.</title>
        <authorList>
            <consortium name="DOE Joint Genome Institute"/>
            <person name="Mondo S.J."/>
            <person name="Dannebaum R.O."/>
            <person name="Kuo R.C."/>
            <person name="Labutti K."/>
            <person name="Haridas S."/>
            <person name="Kuo A."/>
            <person name="Salamov A."/>
            <person name="Ahrendt S.R."/>
            <person name="Lipzen A."/>
            <person name="Sullivan W."/>
            <person name="Andreopoulos W.B."/>
            <person name="Clum A."/>
            <person name="Lindquist E."/>
            <person name="Daum C."/>
            <person name="Ramamoorthy G.K."/>
            <person name="Gryganskyi A."/>
            <person name="Culley D."/>
            <person name="Magnuson J.K."/>
            <person name="James T.Y."/>
            <person name="O'Malley M.A."/>
            <person name="Stajich J.E."/>
            <person name="Spatafora J.W."/>
            <person name="Visel A."/>
            <person name="Grigoriev I.V."/>
        </authorList>
    </citation>
    <scope>NUCLEOTIDE SEQUENCE [LARGE SCALE GENOMIC DNA]</scope>
    <source>
        <strain evidence="12">finn</strain>
    </source>
</reference>
<evidence type="ECO:0000313" key="12">
    <source>
        <dbReference type="Proteomes" id="UP000193719"/>
    </source>
</evidence>
<feature type="region of interest" description="Disordered" evidence="8">
    <location>
        <begin position="476"/>
        <end position="503"/>
    </location>
</feature>
<dbReference type="InterPro" id="IPR002058">
    <property type="entry name" value="PAP_assoc"/>
</dbReference>
<feature type="compositionally biased region" description="Basic and acidic residues" evidence="8">
    <location>
        <begin position="434"/>
        <end position="444"/>
    </location>
</feature>
<feature type="compositionally biased region" description="Low complexity" evidence="8">
    <location>
        <begin position="102"/>
        <end position="114"/>
    </location>
</feature>
<dbReference type="SUPFAM" id="SSF81631">
    <property type="entry name" value="PAP/OAS1 substrate-binding domain"/>
    <property type="match status" value="1"/>
</dbReference>
<dbReference type="Pfam" id="PF22600">
    <property type="entry name" value="MTPAP-like_central"/>
    <property type="match status" value="1"/>
</dbReference>
<evidence type="ECO:0000256" key="6">
    <source>
        <dbReference type="ARBA" id="ARBA00022723"/>
    </source>
</evidence>
<evidence type="ECO:0000256" key="5">
    <source>
        <dbReference type="ARBA" id="ARBA00022679"/>
    </source>
</evidence>
<feature type="domain" description="PAP-associated" evidence="9">
    <location>
        <begin position="1036"/>
        <end position="1095"/>
    </location>
</feature>
<keyword evidence="12" id="KW-1185">Reference proteome</keyword>
<feature type="compositionally biased region" description="Basic and acidic residues" evidence="8">
    <location>
        <begin position="1722"/>
        <end position="1737"/>
    </location>
</feature>
<feature type="region of interest" description="Disordered" evidence="8">
    <location>
        <begin position="101"/>
        <end position="139"/>
    </location>
</feature>
<feature type="compositionally biased region" description="Basic and acidic residues" evidence="8">
    <location>
        <begin position="400"/>
        <end position="411"/>
    </location>
</feature>
<feature type="compositionally biased region" description="Low complexity" evidence="8">
    <location>
        <begin position="1382"/>
        <end position="1398"/>
    </location>
</feature>
<feature type="compositionally biased region" description="Low complexity" evidence="8">
    <location>
        <begin position="476"/>
        <end position="485"/>
    </location>
</feature>
<feature type="domain" description="Poly(A) RNA polymerase mitochondrial-like central palm" evidence="10">
    <location>
        <begin position="807"/>
        <end position="941"/>
    </location>
</feature>
<dbReference type="EMBL" id="MCFH01000034">
    <property type="protein sequence ID" value="ORX46700.1"/>
    <property type="molecule type" value="Genomic_DNA"/>
</dbReference>
<feature type="compositionally biased region" description="Polar residues" evidence="8">
    <location>
        <begin position="130"/>
        <end position="139"/>
    </location>
</feature>
<dbReference type="InterPro" id="IPR054708">
    <property type="entry name" value="MTPAP-like_central"/>
</dbReference>
<feature type="compositionally biased region" description="Basic residues" evidence="8">
    <location>
        <begin position="1"/>
        <end position="10"/>
    </location>
</feature>
<keyword evidence="6" id="KW-0479">Metal-binding</keyword>
<reference evidence="11 12" key="1">
    <citation type="submission" date="2016-08" db="EMBL/GenBank/DDBJ databases">
        <title>Genomes of anaerobic fungi encode conserved fungal cellulosomes for biomass hydrolysis.</title>
        <authorList>
            <consortium name="DOE Joint Genome Institute"/>
            <person name="Haitjema C.H."/>
            <person name="Gilmore S.P."/>
            <person name="Henske J.K."/>
            <person name="Solomon K.V."/>
            <person name="De Groot R."/>
            <person name="Kuo A."/>
            <person name="Mondo S.J."/>
            <person name="Salamov A.A."/>
            <person name="Labutti K."/>
            <person name="Zhao Z."/>
            <person name="Chiniquy J."/>
            <person name="Barry K."/>
            <person name="Brewer H.M."/>
            <person name="Purvine S.O."/>
            <person name="Wright A.T."/>
            <person name="Boxma B."/>
            <person name="Van Alen T."/>
            <person name="Hackstein J.H."/>
            <person name="Baker S.E."/>
            <person name="Grigoriev I.V."/>
            <person name="O'Malley M.A."/>
        </authorList>
    </citation>
    <scope>NUCLEOTIDE SEQUENCE [LARGE SCALE GENOMIC DNA]</scope>
    <source>
        <strain evidence="12">finn</strain>
    </source>
</reference>
<feature type="compositionally biased region" description="Low complexity" evidence="8">
    <location>
        <begin position="1572"/>
        <end position="1589"/>
    </location>
</feature>
<comment type="caution">
    <text evidence="11">The sequence shown here is derived from an EMBL/GenBank/DDBJ whole genome shotgun (WGS) entry which is preliminary data.</text>
</comment>
<dbReference type="GO" id="GO:1990817">
    <property type="term" value="F:poly(A) RNA polymerase activity"/>
    <property type="evidence" value="ECO:0007669"/>
    <property type="project" value="UniProtKB-EC"/>
</dbReference>
<dbReference type="SUPFAM" id="SSF81301">
    <property type="entry name" value="Nucleotidyltransferase"/>
    <property type="match status" value="1"/>
</dbReference>
<dbReference type="PANTHER" id="PTHR12271:SF113">
    <property type="entry name" value="POLY(A) RNA POLYMERASE CID11"/>
    <property type="match status" value="1"/>
</dbReference>
<feature type="compositionally biased region" description="Low complexity" evidence="8">
    <location>
        <begin position="1210"/>
        <end position="1227"/>
    </location>
</feature>
<evidence type="ECO:0000259" key="9">
    <source>
        <dbReference type="Pfam" id="PF03828"/>
    </source>
</evidence>
<evidence type="ECO:0000256" key="7">
    <source>
        <dbReference type="ARBA" id="ARBA00022842"/>
    </source>
</evidence>
<dbReference type="Pfam" id="PF03828">
    <property type="entry name" value="PAP_assoc"/>
    <property type="match status" value="1"/>
</dbReference>
<dbReference type="Proteomes" id="UP000193719">
    <property type="component" value="Unassembled WGS sequence"/>
</dbReference>
<dbReference type="EC" id="2.7.7.19" evidence="4"/>
<keyword evidence="5" id="KW-0808">Transferase</keyword>
<feature type="compositionally biased region" description="Polar residues" evidence="8">
    <location>
        <begin position="200"/>
        <end position="210"/>
    </location>
</feature>
<dbReference type="OrthoDB" id="2274644at2759"/>
<feature type="compositionally biased region" description="Basic and acidic residues" evidence="8">
    <location>
        <begin position="11"/>
        <end position="20"/>
    </location>
</feature>
<feature type="region of interest" description="Disordered" evidence="8">
    <location>
        <begin position="1767"/>
        <end position="1819"/>
    </location>
</feature>
<feature type="compositionally biased region" description="Polar residues" evidence="8">
    <location>
        <begin position="1476"/>
        <end position="1494"/>
    </location>
</feature>
<dbReference type="CDD" id="cd05402">
    <property type="entry name" value="NT_PAP_TUTase"/>
    <property type="match status" value="1"/>
</dbReference>
<protein>
    <recommendedName>
        <fullName evidence="4">polynucleotide adenylyltransferase</fullName>
        <ecNumber evidence="4">2.7.7.19</ecNumber>
    </recommendedName>
</protein>
<feature type="compositionally biased region" description="Low complexity" evidence="8">
    <location>
        <begin position="2028"/>
        <end position="2040"/>
    </location>
</feature>
<dbReference type="GO" id="GO:0031123">
    <property type="term" value="P:RNA 3'-end processing"/>
    <property type="evidence" value="ECO:0007669"/>
    <property type="project" value="TreeGrafter"/>
</dbReference>
<keyword evidence="7" id="KW-0460">Magnesium</keyword>
<evidence type="ECO:0000313" key="11">
    <source>
        <dbReference type="EMBL" id="ORX46700.1"/>
    </source>
</evidence>
<feature type="region of interest" description="Disordered" evidence="8">
    <location>
        <begin position="1"/>
        <end position="48"/>
    </location>
</feature>
<dbReference type="Gene3D" id="1.10.1410.10">
    <property type="match status" value="1"/>
</dbReference>
<dbReference type="GO" id="GO:0010605">
    <property type="term" value="P:negative regulation of macromolecule metabolic process"/>
    <property type="evidence" value="ECO:0007669"/>
    <property type="project" value="UniProtKB-ARBA"/>
</dbReference>
<feature type="compositionally biased region" description="Low complexity" evidence="8">
    <location>
        <begin position="1358"/>
        <end position="1368"/>
    </location>
</feature>
<comment type="cofactor">
    <cofactor evidence="2">
        <name>Mg(2+)</name>
        <dbReference type="ChEBI" id="CHEBI:18420"/>
    </cofactor>
</comment>
<evidence type="ECO:0000256" key="3">
    <source>
        <dbReference type="ARBA" id="ARBA00008593"/>
    </source>
</evidence>
<feature type="compositionally biased region" description="Low complexity" evidence="8">
    <location>
        <begin position="1245"/>
        <end position="1259"/>
    </location>
</feature>
<feature type="region of interest" description="Disordered" evidence="8">
    <location>
        <begin position="1416"/>
        <end position="1494"/>
    </location>
</feature>
<comment type="cofactor">
    <cofactor evidence="1">
        <name>Mn(2+)</name>
        <dbReference type="ChEBI" id="CHEBI:29035"/>
    </cofactor>
</comment>
<evidence type="ECO:0000256" key="8">
    <source>
        <dbReference type="SAM" id="MobiDB-lite"/>
    </source>
</evidence>
<dbReference type="InterPro" id="IPR043519">
    <property type="entry name" value="NT_sf"/>
</dbReference>
<feature type="compositionally biased region" description="Low complexity" evidence="8">
    <location>
        <begin position="390"/>
        <end position="399"/>
    </location>
</feature>
<accession>A0A1Y1V548</accession>
<dbReference type="STRING" id="1754191.A0A1Y1V548"/>
<feature type="compositionally biased region" description="Basic and acidic residues" evidence="8">
    <location>
        <begin position="1434"/>
        <end position="1450"/>
    </location>
</feature>
<feature type="region of interest" description="Disordered" evidence="8">
    <location>
        <begin position="1178"/>
        <end position="1263"/>
    </location>
</feature>
<proteinExistence type="inferred from homology"/>
<feature type="compositionally biased region" description="Basic and acidic residues" evidence="8">
    <location>
        <begin position="339"/>
        <end position="357"/>
    </location>
</feature>
<feature type="compositionally biased region" description="Low complexity" evidence="8">
    <location>
        <begin position="34"/>
        <end position="48"/>
    </location>
</feature>
<dbReference type="Gene3D" id="3.30.460.10">
    <property type="entry name" value="Beta Polymerase, domain 2"/>
    <property type="match status" value="1"/>
</dbReference>
<feature type="region of interest" description="Disordered" evidence="8">
    <location>
        <begin position="1945"/>
        <end position="2049"/>
    </location>
</feature>
<feature type="region of interest" description="Disordered" evidence="8">
    <location>
        <begin position="1358"/>
        <end position="1398"/>
    </location>
</feature>
<feature type="compositionally biased region" description="Low complexity" evidence="8">
    <location>
        <begin position="360"/>
        <end position="380"/>
    </location>
</feature>
<dbReference type="PANTHER" id="PTHR12271">
    <property type="entry name" value="POLY A POLYMERASE CID PAP -RELATED"/>
    <property type="match status" value="1"/>
</dbReference>
<evidence type="ECO:0000256" key="4">
    <source>
        <dbReference type="ARBA" id="ARBA00012388"/>
    </source>
</evidence>